<sequence length="214" mass="23534">MRPKSPLIIPTSDPSEIELEPPPGMVITNSSLRTPTRQPRLAARSPATFVRAYLANNPLNDPLSAWTYPPLTLNTLTNRARARSRSPLVETTNRERDVRGLSPETNCPLEESYPGQRYTPVQSLYALGSMYTIAGSDGSPPPPTASELIPATQQDDINPFDESQEATQDIPALDELESLLVVLQQRNSELMTAAIQQQNITTGLLRVVRAMRAT</sequence>
<accession>A0A8H6HA58</accession>
<dbReference type="EMBL" id="JACGCI010000198">
    <property type="protein sequence ID" value="KAF6742133.1"/>
    <property type="molecule type" value="Genomic_DNA"/>
</dbReference>
<reference evidence="2 3" key="1">
    <citation type="submission" date="2020-07" db="EMBL/GenBank/DDBJ databases">
        <title>Comparative genomics of pyrophilous fungi reveals a link between fire events and developmental genes.</title>
        <authorList>
            <consortium name="DOE Joint Genome Institute"/>
            <person name="Steindorff A.S."/>
            <person name="Carver A."/>
            <person name="Calhoun S."/>
            <person name="Stillman K."/>
            <person name="Liu H."/>
            <person name="Lipzen A."/>
            <person name="Pangilinan J."/>
            <person name="Labutti K."/>
            <person name="Bruns T.D."/>
            <person name="Grigoriev I.V."/>
        </authorList>
    </citation>
    <scope>NUCLEOTIDE SEQUENCE [LARGE SCALE GENOMIC DNA]</scope>
    <source>
        <strain evidence="2 3">CBS 144469</strain>
    </source>
</reference>
<dbReference type="Proteomes" id="UP000521943">
    <property type="component" value="Unassembled WGS sequence"/>
</dbReference>
<evidence type="ECO:0000313" key="3">
    <source>
        <dbReference type="Proteomes" id="UP000521943"/>
    </source>
</evidence>
<name>A0A8H6HA58_9AGAR</name>
<protein>
    <submittedName>
        <fullName evidence="2">Uncharacterized protein</fullName>
    </submittedName>
</protein>
<organism evidence="2 3">
    <name type="scientific">Ephemerocybe angulata</name>
    <dbReference type="NCBI Taxonomy" id="980116"/>
    <lineage>
        <taxon>Eukaryota</taxon>
        <taxon>Fungi</taxon>
        <taxon>Dikarya</taxon>
        <taxon>Basidiomycota</taxon>
        <taxon>Agaricomycotina</taxon>
        <taxon>Agaricomycetes</taxon>
        <taxon>Agaricomycetidae</taxon>
        <taxon>Agaricales</taxon>
        <taxon>Agaricineae</taxon>
        <taxon>Psathyrellaceae</taxon>
        <taxon>Ephemerocybe</taxon>
    </lineage>
</organism>
<feature type="compositionally biased region" description="Polar residues" evidence="1">
    <location>
        <begin position="27"/>
        <end position="37"/>
    </location>
</feature>
<evidence type="ECO:0000313" key="2">
    <source>
        <dbReference type="EMBL" id="KAF6742133.1"/>
    </source>
</evidence>
<comment type="caution">
    <text evidence="2">The sequence shown here is derived from an EMBL/GenBank/DDBJ whole genome shotgun (WGS) entry which is preliminary data.</text>
</comment>
<gene>
    <name evidence="2" type="ORF">DFP72DRAFT_1082466</name>
</gene>
<proteinExistence type="predicted"/>
<dbReference type="AlphaFoldDB" id="A0A8H6HA58"/>
<feature type="region of interest" description="Disordered" evidence="1">
    <location>
        <begin position="82"/>
        <end position="115"/>
    </location>
</feature>
<evidence type="ECO:0000256" key="1">
    <source>
        <dbReference type="SAM" id="MobiDB-lite"/>
    </source>
</evidence>
<keyword evidence="3" id="KW-1185">Reference proteome</keyword>
<feature type="region of interest" description="Disordered" evidence="1">
    <location>
        <begin position="1"/>
        <end position="40"/>
    </location>
</feature>